<evidence type="ECO:0000313" key="2">
    <source>
        <dbReference type="EMBL" id="GMN70518.1"/>
    </source>
</evidence>
<dbReference type="EMBL" id="BTGU01001173">
    <property type="protein sequence ID" value="GMN70518.1"/>
    <property type="molecule type" value="Genomic_DNA"/>
</dbReference>
<dbReference type="AlphaFoldDB" id="A0AA88E9F7"/>
<evidence type="ECO:0000313" key="3">
    <source>
        <dbReference type="EMBL" id="GMN70542.1"/>
    </source>
</evidence>
<proteinExistence type="predicted"/>
<evidence type="ECO:0000256" key="1">
    <source>
        <dbReference type="SAM" id="SignalP"/>
    </source>
</evidence>
<feature type="signal peptide" evidence="1">
    <location>
        <begin position="1"/>
        <end position="19"/>
    </location>
</feature>
<gene>
    <name evidence="2" type="ORF">TIFTF001_039560</name>
    <name evidence="3" type="ORF">TIFTF001_039584</name>
</gene>
<dbReference type="Proteomes" id="UP001187192">
    <property type="component" value="Unassembled WGS sequence"/>
</dbReference>
<feature type="chain" id="PRO_5041851676" evidence="1">
    <location>
        <begin position="20"/>
        <end position="172"/>
    </location>
</feature>
<evidence type="ECO:0000313" key="4">
    <source>
        <dbReference type="Proteomes" id="UP001187192"/>
    </source>
</evidence>
<reference evidence="3" key="1">
    <citation type="submission" date="2023-07" db="EMBL/GenBank/DDBJ databases">
        <title>draft genome sequence of fig (Ficus carica).</title>
        <authorList>
            <person name="Takahashi T."/>
            <person name="Nishimura K."/>
        </authorList>
    </citation>
    <scope>NUCLEOTIDE SEQUENCE</scope>
</reference>
<sequence>MPGTLLNMMLSLALIKTSSQVHPNEFNITWINLGMIPSISVAMARFLTNHHGRCNESPRVDSTSVDSTSNDLFSHCNQHDSTKIKSIDFPTINSNSYETRHGLRKWRKLLERRRHYEAQLGVYFHAHGRRSLIIGHETTPRQDIIFSPNELTEMTLRQKANISTSEFALYME</sequence>
<protein>
    <submittedName>
        <fullName evidence="3">Uncharacterized protein</fullName>
    </submittedName>
</protein>
<dbReference type="EMBL" id="BTGU01001176">
    <property type="protein sequence ID" value="GMN70542.1"/>
    <property type="molecule type" value="Genomic_DNA"/>
</dbReference>
<name>A0AA88E9F7_FICCA</name>
<organism evidence="3 4">
    <name type="scientific">Ficus carica</name>
    <name type="common">Common fig</name>
    <dbReference type="NCBI Taxonomy" id="3494"/>
    <lineage>
        <taxon>Eukaryota</taxon>
        <taxon>Viridiplantae</taxon>
        <taxon>Streptophyta</taxon>
        <taxon>Embryophyta</taxon>
        <taxon>Tracheophyta</taxon>
        <taxon>Spermatophyta</taxon>
        <taxon>Magnoliopsida</taxon>
        <taxon>eudicotyledons</taxon>
        <taxon>Gunneridae</taxon>
        <taxon>Pentapetalae</taxon>
        <taxon>rosids</taxon>
        <taxon>fabids</taxon>
        <taxon>Rosales</taxon>
        <taxon>Moraceae</taxon>
        <taxon>Ficeae</taxon>
        <taxon>Ficus</taxon>
    </lineage>
</organism>
<comment type="caution">
    <text evidence="3">The sequence shown here is derived from an EMBL/GenBank/DDBJ whole genome shotgun (WGS) entry which is preliminary data.</text>
</comment>
<accession>A0AA88E9F7</accession>
<keyword evidence="4" id="KW-1185">Reference proteome</keyword>
<keyword evidence="1" id="KW-0732">Signal</keyword>